<dbReference type="EMBL" id="KZ302048">
    <property type="protein sequence ID" value="PFH48833.1"/>
    <property type="molecule type" value="Genomic_DNA"/>
</dbReference>
<gene>
    <name evidence="17" type="ORF">AMATHDRAFT_5417</name>
</gene>
<comment type="cofactor">
    <cofactor evidence="1 14">
        <name>heme</name>
        <dbReference type="ChEBI" id="CHEBI:30413"/>
    </cofactor>
</comment>
<dbReference type="Gene3D" id="1.10.630.10">
    <property type="entry name" value="Cytochrome P450"/>
    <property type="match status" value="1"/>
</dbReference>
<evidence type="ECO:0000256" key="4">
    <source>
        <dbReference type="ARBA" id="ARBA00010617"/>
    </source>
</evidence>
<evidence type="ECO:0000256" key="2">
    <source>
        <dbReference type="ARBA" id="ARBA00004167"/>
    </source>
</evidence>
<dbReference type="GO" id="GO:0016705">
    <property type="term" value="F:oxidoreductase activity, acting on paired donors, with incorporation or reduction of molecular oxygen"/>
    <property type="evidence" value="ECO:0007669"/>
    <property type="project" value="InterPro"/>
</dbReference>
<dbReference type="GO" id="GO:0004497">
    <property type="term" value="F:monooxygenase activity"/>
    <property type="evidence" value="ECO:0007669"/>
    <property type="project" value="UniProtKB-KW"/>
</dbReference>
<keyword evidence="5 14" id="KW-0349">Heme</keyword>
<evidence type="ECO:0000256" key="5">
    <source>
        <dbReference type="ARBA" id="ARBA00022617"/>
    </source>
</evidence>
<evidence type="ECO:0000313" key="17">
    <source>
        <dbReference type="EMBL" id="PFH48833.1"/>
    </source>
</evidence>
<keyword evidence="18" id="KW-1185">Reference proteome</keyword>
<dbReference type="Proteomes" id="UP000242287">
    <property type="component" value="Unassembled WGS sequence"/>
</dbReference>
<comment type="similarity">
    <text evidence="4 15">Belongs to the cytochrome P450 family.</text>
</comment>
<accession>A0A2A9NMD2</accession>
<evidence type="ECO:0000256" key="13">
    <source>
        <dbReference type="ARBA" id="ARBA00023180"/>
    </source>
</evidence>
<evidence type="ECO:0000256" key="3">
    <source>
        <dbReference type="ARBA" id="ARBA00005179"/>
    </source>
</evidence>
<keyword evidence="7 14" id="KW-0479">Metal-binding</keyword>
<dbReference type="GO" id="GO:0005506">
    <property type="term" value="F:iron ion binding"/>
    <property type="evidence" value="ECO:0007669"/>
    <property type="project" value="InterPro"/>
</dbReference>
<evidence type="ECO:0008006" key="19">
    <source>
        <dbReference type="Google" id="ProtNLM"/>
    </source>
</evidence>
<keyword evidence="8 16" id="KW-1133">Transmembrane helix</keyword>
<organism evidence="17 18">
    <name type="scientific">Amanita thiersii Skay4041</name>
    <dbReference type="NCBI Taxonomy" id="703135"/>
    <lineage>
        <taxon>Eukaryota</taxon>
        <taxon>Fungi</taxon>
        <taxon>Dikarya</taxon>
        <taxon>Basidiomycota</taxon>
        <taxon>Agaricomycotina</taxon>
        <taxon>Agaricomycetes</taxon>
        <taxon>Agaricomycetidae</taxon>
        <taxon>Agaricales</taxon>
        <taxon>Pluteineae</taxon>
        <taxon>Amanitaceae</taxon>
        <taxon>Amanita</taxon>
    </lineage>
</organism>
<evidence type="ECO:0000256" key="10">
    <source>
        <dbReference type="ARBA" id="ARBA00023004"/>
    </source>
</evidence>
<dbReference type="STRING" id="703135.A0A2A9NMD2"/>
<evidence type="ECO:0000256" key="7">
    <source>
        <dbReference type="ARBA" id="ARBA00022723"/>
    </source>
</evidence>
<keyword evidence="12 16" id="KW-0472">Membrane</keyword>
<evidence type="ECO:0000313" key="18">
    <source>
        <dbReference type="Proteomes" id="UP000242287"/>
    </source>
</evidence>
<comment type="subcellular location">
    <subcellularLocation>
        <location evidence="2">Membrane</location>
        <topology evidence="2">Single-pass membrane protein</topology>
    </subcellularLocation>
</comment>
<dbReference type="OrthoDB" id="1103324at2759"/>
<evidence type="ECO:0000256" key="14">
    <source>
        <dbReference type="PIRSR" id="PIRSR602401-1"/>
    </source>
</evidence>
<keyword evidence="11 15" id="KW-0503">Monooxygenase</keyword>
<feature type="transmembrane region" description="Helical" evidence="16">
    <location>
        <begin position="9"/>
        <end position="26"/>
    </location>
</feature>
<dbReference type="PANTHER" id="PTHR46300:SF2">
    <property type="entry name" value="CYTOCHROME P450 MONOOXYGENASE ALNH-RELATED"/>
    <property type="match status" value="1"/>
</dbReference>
<evidence type="ECO:0000256" key="6">
    <source>
        <dbReference type="ARBA" id="ARBA00022692"/>
    </source>
</evidence>
<dbReference type="Pfam" id="PF00067">
    <property type="entry name" value="p450"/>
    <property type="match status" value="1"/>
</dbReference>
<dbReference type="InterPro" id="IPR036396">
    <property type="entry name" value="Cyt_P450_sf"/>
</dbReference>
<feature type="binding site" description="axial binding residue" evidence="14">
    <location>
        <position position="444"/>
    </location>
    <ligand>
        <name>heme</name>
        <dbReference type="ChEBI" id="CHEBI:30413"/>
    </ligand>
    <ligandPart>
        <name>Fe</name>
        <dbReference type="ChEBI" id="CHEBI:18248"/>
    </ligandPart>
</feature>
<dbReference type="InterPro" id="IPR017972">
    <property type="entry name" value="Cyt_P450_CS"/>
</dbReference>
<evidence type="ECO:0000256" key="11">
    <source>
        <dbReference type="ARBA" id="ARBA00023033"/>
    </source>
</evidence>
<reference evidence="17 18" key="1">
    <citation type="submission" date="2014-02" db="EMBL/GenBank/DDBJ databases">
        <title>Transposable element dynamics among asymbiotic and ectomycorrhizal Amanita fungi.</title>
        <authorList>
            <consortium name="DOE Joint Genome Institute"/>
            <person name="Hess J."/>
            <person name="Skrede I."/>
            <person name="Wolfe B."/>
            <person name="LaButti K."/>
            <person name="Ohm R.A."/>
            <person name="Grigoriev I.V."/>
            <person name="Pringle A."/>
        </authorList>
    </citation>
    <scope>NUCLEOTIDE SEQUENCE [LARGE SCALE GENOMIC DNA]</scope>
    <source>
        <strain evidence="17 18">SKay4041</strain>
    </source>
</reference>
<dbReference type="PANTHER" id="PTHR46300">
    <property type="entry name" value="P450, PUTATIVE (EUROFUNG)-RELATED-RELATED"/>
    <property type="match status" value="1"/>
</dbReference>
<dbReference type="GO" id="GO:0020037">
    <property type="term" value="F:heme binding"/>
    <property type="evidence" value="ECO:0007669"/>
    <property type="project" value="InterPro"/>
</dbReference>
<protein>
    <recommendedName>
        <fullName evidence="19">Cytochrome P450</fullName>
    </recommendedName>
</protein>
<name>A0A2A9NMD2_9AGAR</name>
<evidence type="ECO:0000256" key="12">
    <source>
        <dbReference type="ARBA" id="ARBA00023136"/>
    </source>
</evidence>
<dbReference type="InterPro" id="IPR002401">
    <property type="entry name" value="Cyt_P450_E_grp-I"/>
</dbReference>
<evidence type="ECO:0000256" key="16">
    <source>
        <dbReference type="SAM" id="Phobius"/>
    </source>
</evidence>
<dbReference type="SUPFAM" id="SSF48264">
    <property type="entry name" value="Cytochrome P450"/>
    <property type="match status" value="1"/>
</dbReference>
<keyword evidence="6 16" id="KW-0812">Transmembrane</keyword>
<dbReference type="PRINTS" id="PR00463">
    <property type="entry name" value="EP450I"/>
</dbReference>
<evidence type="ECO:0000256" key="15">
    <source>
        <dbReference type="RuleBase" id="RU000461"/>
    </source>
</evidence>
<sequence length="545" mass="61902">MDGVTSVKILYTAAIASFVYVVYWALTTGKRAPNMPPGPPTLPIIGNMHLMPHNRLHFKFYEWAKEYGDAFSIKVMNQTIIVLNSPTLVREVFDKRAMSNSNRPKSIIANMIVPDGMNMGISRFADDTWKVFRKATNQLLSNEGMKRLAGYQEAEVSQLIWQFANQPDWLAHIKRFTTGFSLGIIYGVRGATLKSPNIADFQSVHPEFMRCLDFGKMPPIDLFPFLTWIPECFAQWKTLVKRIRYLHARLYDRLLKTVEDRLAAGRGNGCFMEEMIVKADMMGLKTRDHLLNLGAVILEGSDTTTANVHVLVLALAKFPEVLKRAQQEIDSIVGPERSPTFSDIPNLKYVNAIIEECNRFHPIAPTGLPHEMVHDEVISGMLFPKDTAVFMNLYFMYRDERYFDCPDEFIPERFLKNPLGVKEGVEDDPARRSNLQFGGGRRICPGMAVARTNIELITAKLIWGFNFLPAIDPITGKEIYPDFSDFTEGILAAPLCTSLRIVPRSAQHKEVIDREFSAAGEILMNYEREIDPVDQAFNSKYRDVL</sequence>
<evidence type="ECO:0000256" key="9">
    <source>
        <dbReference type="ARBA" id="ARBA00023002"/>
    </source>
</evidence>
<keyword evidence="9 15" id="KW-0560">Oxidoreductase</keyword>
<dbReference type="InterPro" id="IPR001128">
    <property type="entry name" value="Cyt_P450"/>
</dbReference>
<dbReference type="GO" id="GO:0016020">
    <property type="term" value="C:membrane"/>
    <property type="evidence" value="ECO:0007669"/>
    <property type="project" value="UniProtKB-SubCell"/>
</dbReference>
<comment type="pathway">
    <text evidence="3">Secondary metabolite biosynthesis.</text>
</comment>
<dbReference type="InterPro" id="IPR050364">
    <property type="entry name" value="Cytochrome_P450_fung"/>
</dbReference>
<keyword evidence="13" id="KW-0325">Glycoprotein</keyword>
<dbReference type="CDD" id="cd11065">
    <property type="entry name" value="CYP64-like"/>
    <property type="match status" value="1"/>
</dbReference>
<keyword evidence="10 14" id="KW-0408">Iron</keyword>
<dbReference type="PRINTS" id="PR00385">
    <property type="entry name" value="P450"/>
</dbReference>
<dbReference type="AlphaFoldDB" id="A0A2A9NMD2"/>
<evidence type="ECO:0000256" key="1">
    <source>
        <dbReference type="ARBA" id="ARBA00001971"/>
    </source>
</evidence>
<dbReference type="PROSITE" id="PS00086">
    <property type="entry name" value="CYTOCHROME_P450"/>
    <property type="match status" value="1"/>
</dbReference>
<evidence type="ECO:0000256" key="8">
    <source>
        <dbReference type="ARBA" id="ARBA00022989"/>
    </source>
</evidence>
<proteinExistence type="inferred from homology"/>